<reference evidence="10 11" key="1">
    <citation type="submission" date="2020-07" db="EMBL/GenBank/DDBJ databases">
        <title>MOT database genomes.</title>
        <authorList>
            <person name="Joseph S."/>
            <person name="Aduse-Opoku J."/>
            <person name="Hashim A."/>
            <person name="Wade W."/>
            <person name="Curtis M."/>
        </authorList>
    </citation>
    <scope>NUCLEOTIDE SEQUENCE [LARGE SCALE GENOMIC DNA]</scope>
    <source>
        <strain evidence="10 11">DSM 100099</strain>
    </source>
</reference>
<dbReference type="Pfam" id="PF12704">
    <property type="entry name" value="MacB_PCD"/>
    <property type="match status" value="1"/>
</dbReference>
<gene>
    <name evidence="10" type="ORF">HZZ10_02595</name>
</gene>
<sequence>MIRARLSVLDTLAVGTVGLRARRLRSVLAALGIAIGIATVVLVTSIPASSQADLDRRLSALGADLLRADPVQSGDEVRTLPTESQAMLERVGPVTGAAVVANTHAQVRSSALRSQGDGAITALAVSGSLDELLRLRVADGRALDGDVEPTVVLGSDAAERLGLDRLPSAPVTIDIGGVAFTVVGVLAPSPLAVDLQSAVLMDWEDAEVWLDPDVRPTVAYVTAPVETIGELRPVLASTLSPESPGRVLVSRPSDVIAAKQASGATFEGMFVGLAGVALLVGGVGIANTLFASVLERRREIGLRRALGAQRASIRTQFMTEALCLCLAGGALGSAGGAVVTVVWATSRGWPVVIPLGVVCVGIAAALVTGVLAGIAPSVRAARLAPTLALSAE</sequence>
<keyword evidence="3 7" id="KW-0812">Transmembrane</keyword>
<evidence type="ECO:0000259" key="9">
    <source>
        <dbReference type="Pfam" id="PF12704"/>
    </source>
</evidence>
<proteinExistence type="inferred from homology"/>
<keyword evidence="4 7" id="KW-1133">Transmembrane helix</keyword>
<evidence type="ECO:0000256" key="6">
    <source>
        <dbReference type="ARBA" id="ARBA00038076"/>
    </source>
</evidence>
<feature type="domain" description="ABC3 transporter permease C-terminal" evidence="8">
    <location>
        <begin position="273"/>
        <end position="384"/>
    </location>
</feature>
<dbReference type="GO" id="GO:0005886">
    <property type="term" value="C:plasma membrane"/>
    <property type="evidence" value="ECO:0007669"/>
    <property type="project" value="UniProtKB-SubCell"/>
</dbReference>
<evidence type="ECO:0000256" key="4">
    <source>
        <dbReference type="ARBA" id="ARBA00022989"/>
    </source>
</evidence>
<feature type="domain" description="MacB-like periplasmic core" evidence="9">
    <location>
        <begin position="26"/>
        <end position="225"/>
    </location>
</feature>
<dbReference type="Proteomes" id="UP000561011">
    <property type="component" value="Unassembled WGS sequence"/>
</dbReference>
<evidence type="ECO:0000256" key="2">
    <source>
        <dbReference type="ARBA" id="ARBA00022475"/>
    </source>
</evidence>
<dbReference type="InterPro" id="IPR025857">
    <property type="entry name" value="MacB_PCD"/>
</dbReference>
<feature type="transmembrane region" description="Helical" evidence="7">
    <location>
        <begin position="27"/>
        <end position="48"/>
    </location>
</feature>
<dbReference type="AlphaFoldDB" id="A0A853EPF4"/>
<comment type="caution">
    <text evidence="10">The sequence shown here is derived from an EMBL/GenBank/DDBJ whole genome shotgun (WGS) entry which is preliminary data.</text>
</comment>
<feature type="transmembrane region" description="Helical" evidence="7">
    <location>
        <begin position="321"/>
        <end position="345"/>
    </location>
</feature>
<evidence type="ECO:0000256" key="7">
    <source>
        <dbReference type="SAM" id="Phobius"/>
    </source>
</evidence>
<dbReference type="PANTHER" id="PTHR30572">
    <property type="entry name" value="MEMBRANE COMPONENT OF TRANSPORTER-RELATED"/>
    <property type="match status" value="1"/>
</dbReference>
<evidence type="ECO:0000256" key="5">
    <source>
        <dbReference type="ARBA" id="ARBA00023136"/>
    </source>
</evidence>
<dbReference type="InterPro" id="IPR003838">
    <property type="entry name" value="ABC3_permease_C"/>
</dbReference>
<name>A0A853EPF4_9MICO</name>
<organism evidence="10 11">
    <name type="scientific">Sanguibacter inulinus</name>
    <dbReference type="NCBI Taxonomy" id="60922"/>
    <lineage>
        <taxon>Bacteria</taxon>
        <taxon>Bacillati</taxon>
        <taxon>Actinomycetota</taxon>
        <taxon>Actinomycetes</taxon>
        <taxon>Micrococcales</taxon>
        <taxon>Sanguibacteraceae</taxon>
        <taxon>Sanguibacter</taxon>
    </lineage>
</organism>
<evidence type="ECO:0000256" key="3">
    <source>
        <dbReference type="ARBA" id="ARBA00022692"/>
    </source>
</evidence>
<feature type="transmembrane region" description="Helical" evidence="7">
    <location>
        <begin position="351"/>
        <end position="374"/>
    </location>
</feature>
<evidence type="ECO:0000256" key="1">
    <source>
        <dbReference type="ARBA" id="ARBA00004651"/>
    </source>
</evidence>
<protein>
    <submittedName>
        <fullName evidence="10">ABC transporter permease</fullName>
    </submittedName>
</protein>
<comment type="similarity">
    <text evidence="6">Belongs to the ABC-4 integral membrane protein family.</text>
</comment>
<keyword evidence="2" id="KW-1003">Cell membrane</keyword>
<dbReference type="GO" id="GO:0022857">
    <property type="term" value="F:transmembrane transporter activity"/>
    <property type="evidence" value="ECO:0007669"/>
    <property type="project" value="TreeGrafter"/>
</dbReference>
<dbReference type="Pfam" id="PF02687">
    <property type="entry name" value="FtsX"/>
    <property type="match status" value="1"/>
</dbReference>
<evidence type="ECO:0000313" key="10">
    <source>
        <dbReference type="EMBL" id="NYS92421.1"/>
    </source>
</evidence>
<comment type="subcellular location">
    <subcellularLocation>
        <location evidence="1">Cell membrane</location>
        <topology evidence="1">Multi-pass membrane protein</topology>
    </subcellularLocation>
</comment>
<dbReference type="RefSeq" id="WP_179912294.1">
    <property type="nucleotide sequence ID" value="NZ_JACBYE010000004.1"/>
</dbReference>
<dbReference type="EMBL" id="JACBYE010000004">
    <property type="protein sequence ID" value="NYS92421.1"/>
    <property type="molecule type" value="Genomic_DNA"/>
</dbReference>
<accession>A0A853EPF4</accession>
<keyword evidence="5 7" id="KW-0472">Membrane</keyword>
<dbReference type="PANTHER" id="PTHR30572:SF4">
    <property type="entry name" value="ABC TRANSPORTER PERMEASE YTRF"/>
    <property type="match status" value="1"/>
</dbReference>
<evidence type="ECO:0000259" key="8">
    <source>
        <dbReference type="Pfam" id="PF02687"/>
    </source>
</evidence>
<feature type="transmembrane region" description="Helical" evidence="7">
    <location>
        <begin position="269"/>
        <end position="294"/>
    </location>
</feature>
<keyword evidence="11" id="KW-1185">Reference proteome</keyword>
<dbReference type="InterPro" id="IPR050250">
    <property type="entry name" value="Macrolide_Exporter_MacB"/>
</dbReference>
<evidence type="ECO:0000313" key="11">
    <source>
        <dbReference type="Proteomes" id="UP000561011"/>
    </source>
</evidence>